<name>A0A642V6B0_DIURU</name>
<dbReference type="VEuPathDB" id="FungiDB:DIURU_000048"/>
<dbReference type="EMBL" id="SWFT01000004">
    <property type="protein sequence ID" value="KAA8908735.1"/>
    <property type="molecule type" value="Genomic_DNA"/>
</dbReference>
<protein>
    <recommendedName>
        <fullName evidence="3">F-box domain-containing protein</fullName>
    </recommendedName>
</protein>
<dbReference type="GeneID" id="54778701"/>
<evidence type="ECO:0000313" key="1">
    <source>
        <dbReference type="EMBL" id="KAA8908735.1"/>
    </source>
</evidence>
<evidence type="ECO:0008006" key="3">
    <source>
        <dbReference type="Google" id="ProtNLM"/>
    </source>
</evidence>
<dbReference type="Proteomes" id="UP000449547">
    <property type="component" value="Unassembled WGS sequence"/>
</dbReference>
<keyword evidence="2" id="KW-1185">Reference proteome</keyword>
<evidence type="ECO:0000313" key="2">
    <source>
        <dbReference type="Proteomes" id="UP000449547"/>
    </source>
</evidence>
<sequence length="354" mass="40922">MIKSEKELNPFGDLPLEILARVLDFLPQHRVYPFLTLSKGVDHIAKLRLFRQVYVIDFGNPVLHDYIEDLICWSVLSGSQFNTLLQSEFKWPGKLLLIGMSSVKTPCKDVRKRFKPAKVVFFRRIQDFGEAPYDIQLSNPKLFTTQSLSRLTLVGGASYEFPPYKLRVDNLLVFGNFRKIAECIDLSSVKQLSLVNAVNNSDSNIYRLAAQLTSLQDLFISQPSLCQSIMKHFPTTIKRLVLNDVTHAPLSCVEPFQLSLTYLEIGNGSHYENWPRPLQKCFSMKRPQKVYFEKGHLPKLKMYVYFHQVFVKRPSSGNRQYYTMINDFAPRSTSTLNWDTIPIAGSERIKRRER</sequence>
<proteinExistence type="predicted"/>
<dbReference type="AlphaFoldDB" id="A0A642V6B0"/>
<dbReference type="RefSeq" id="XP_034015163.1">
    <property type="nucleotide sequence ID" value="XM_034157712.1"/>
</dbReference>
<comment type="caution">
    <text evidence="1">The sequence shown here is derived from an EMBL/GenBank/DDBJ whole genome shotgun (WGS) entry which is preliminary data.</text>
</comment>
<gene>
    <name evidence="1" type="ORF">DIURU_000048</name>
</gene>
<accession>A0A642V6B0</accession>
<reference evidence="1 2" key="1">
    <citation type="submission" date="2019-07" db="EMBL/GenBank/DDBJ databases">
        <title>Genome assembly of two rare yeast pathogens: Diutina rugosa and Trichomonascus ciferrii.</title>
        <authorList>
            <person name="Mixao V."/>
            <person name="Saus E."/>
            <person name="Hansen A."/>
            <person name="Lass-Flor C."/>
            <person name="Gabaldon T."/>
        </authorList>
    </citation>
    <scope>NUCLEOTIDE SEQUENCE [LARGE SCALE GENOMIC DNA]</scope>
    <source>
        <strain evidence="1 2">CBS 613</strain>
    </source>
</reference>
<organism evidence="1 2">
    <name type="scientific">Diutina rugosa</name>
    <name type="common">Yeast</name>
    <name type="synonym">Candida rugosa</name>
    <dbReference type="NCBI Taxonomy" id="5481"/>
    <lineage>
        <taxon>Eukaryota</taxon>
        <taxon>Fungi</taxon>
        <taxon>Dikarya</taxon>
        <taxon>Ascomycota</taxon>
        <taxon>Saccharomycotina</taxon>
        <taxon>Pichiomycetes</taxon>
        <taxon>Debaryomycetaceae</taxon>
        <taxon>Diutina</taxon>
    </lineage>
</organism>